<feature type="DNA-binding region" description="Homeobox" evidence="2">
    <location>
        <begin position="3"/>
        <end position="61"/>
    </location>
</feature>
<dbReference type="Gramene" id="PHT77970">
    <property type="protein sequence ID" value="PHT77970"/>
    <property type="gene ID" value="T459_16022"/>
</dbReference>
<name>A0A2G2Z7J1_CAPAN</name>
<keyword evidence="2 3" id="KW-0238">DNA-binding</keyword>
<dbReference type="InterPro" id="IPR009057">
    <property type="entry name" value="Homeodomain-like_sf"/>
</dbReference>
<organism evidence="5 6">
    <name type="scientific">Capsicum annuum</name>
    <name type="common">Capsicum pepper</name>
    <dbReference type="NCBI Taxonomy" id="4072"/>
    <lineage>
        <taxon>Eukaryota</taxon>
        <taxon>Viridiplantae</taxon>
        <taxon>Streptophyta</taxon>
        <taxon>Embryophyta</taxon>
        <taxon>Tracheophyta</taxon>
        <taxon>Spermatophyta</taxon>
        <taxon>Magnoliopsida</taxon>
        <taxon>eudicotyledons</taxon>
        <taxon>Gunneridae</taxon>
        <taxon>Pentapetalae</taxon>
        <taxon>asterids</taxon>
        <taxon>lamiids</taxon>
        <taxon>Solanales</taxon>
        <taxon>Solanaceae</taxon>
        <taxon>Solanoideae</taxon>
        <taxon>Capsiceae</taxon>
        <taxon>Capsicum</taxon>
    </lineage>
</organism>
<dbReference type="EMBL" id="AYRZ02000006">
    <property type="protein sequence ID" value="PHT77970.1"/>
    <property type="molecule type" value="Genomic_DNA"/>
</dbReference>
<dbReference type="InterPro" id="IPR001356">
    <property type="entry name" value="HD"/>
</dbReference>
<dbReference type="SUPFAM" id="SSF46689">
    <property type="entry name" value="Homeodomain-like"/>
    <property type="match status" value="1"/>
</dbReference>
<gene>
    <name evidence="5" type="ORF">T459_16022</name>
</gene>
<feature type="domain" description="Homeobox" evidence="4">
    <location>
        <begin position="1"/>
        <end position="60"/>
    </location>
</feature>
<keyword evidence="2 3" id="KW-0371">Homeobox</keyword>
<dbReference type="GO" id="GO:0005634">
    <property type="term" value="C:nucleus"/>
    <property type="evidence" value="ECO:0007669"/>
    <property type="project" value="UniProtKB-SubCell"/>
</dbReference>
<proteinExistence type="predicted"/>
<keyword evidence="6" id="KW-1185">Reference proteome</keyword>
<evidence type="ECO:0000256" key="3">
    <source>
        <dbReference type="RuleBase" id="RU000682"/>
    </source>
</evidence>
<dbReference type="GO" id="GO:0003677">
    <property type="term" value="F:DNA binding"/>
    <property type="evidence" value="ECO:0007669"/>
    <property type="project" value="UniProtKB-UniRule"/>
</dbReference>
<keyword evidence="2 3" id="KW-0539">Nucleus</keyword>
<dbReference type="AlphaFoldDB" id="A0A2G2Z7J1"/>
<dbReference type="Proteomes" id="UP000222542">
    <property type="component" value="Unassembled WGS sequence"/>
</dbReference>
<dbReference type="Gene3D" id="1.10.10.60">
    <property type="entry name" value="Homeodomain-like"/>
    <property type="match status" value="1"/>
</dbReference>
<protein>
    <recommendedName>
        <fullName evidence="4">Homeobox domain-containing protein</fullName>
    </recommendedName>
</protein>
<comment type="caution">
    <text evidence="5">The sequence shown here is derived from an EMBL/GenBank/DDBJ whole genome shotgun (WGS) entry which is preliminary data.</text>
</comment>
<evidence type="ECO:0000313" key="5">
    <source>
        <dbReference type="EMBL" id="PHT77970.1"/>
    </source>
</evidence>
<reference evidence="5 6" key="2">
    <citation type="journal article" date="2017" name="Genome Biol.">
        <title>New reference genome sequences of hot pepper reveal the massive evolution of plant disease-resistance genes by retroduplication.</title>
        <authorList>
            <person name="Kim S."/>
            <person name="Park J."/>
            <person name="Yeom S.I."/>
            <person name="Kim Y.M."/>
            <person name="Seo E."/>
            <person name="Kim K.T."/>
            <person name="Kim M.S."/>
            <person name="Lee J.M."/>
            <person name="Cheong K."/>
            <person name="Shin H.S."/>
            <person name="Kim S.B."/>
            <person name="Han K."/>
            <person name="Lee J."/>
            <person name="Park M."/>
            <person name="Lee H.A."/>
            <person name="Lee H.Y."/>
            <person name="Lee Y."/>
            <person name="Oh S."/>
            <person name="Lee J.H."/>
            <person name="Choi E."/>
            <person name="Choi E."/>
            <person name="Lee S.E."/>
            <person name="Jeon J."/>
            <person name="Kim H."/>
            <person name="Choi G."/>
            <person name="Song H."/>
            <person name="Lee J."/>
            <person name="Lee S.C."/>
            <person name="Kwon J.K."/>
            <person name="Lee H.Y."/>
            <person name="Koo N."/>
            <person name="Hong Y."/>
            <person name="Kim R.W."/>
            <person name="Kang W.H."/>
            <person name="Huh J.H."/>
            <person name="Kang B.C."/>
            <person name="Yang T.J."/>
            <person name="Lee Y.H."/>
            <person name="Bennetzen J.L."/>
            <person name="Choi D."/>
        </authorList>
    </citation>
    <scope>NUCLEOTIDE SEQUENCE [LARGE SCALE GENOMIC DNA]</scope>
    <source>
        <strain evidence="6">cv. CM334</strain>
    </source>
</reference>
<sequence length="87" mass="10542">MKNRYVRYSYEQAIEKLEEMSSKMSVPEDHVIEKLSDELELDSMQIKIWFDNKRCHIQIRMIFNMIDHFKEDPDDNNDDSNSLDLEL</sequence>
<evidence type="ECO:0000313" key="6">
    <source>
        <dbReference type="Proteomes" id="UP000222542"/>
    </source>
</evidence>
<accession>A0A2G2Z7J1</accession>
<evidence type="ECO:0000259" key="4">
    <source>
        <dbReference type="PROSITE" id="PS50071"/>
    </source>
</evidence>
<dbReference type="PROSITE" id="PS50071">
    <property type="entry name" value="HOMEOBOX_2"/>
    <property type="match status" value="1"/>
</dbReference>
<dbReference type="Pfam" id="PF00046">
    <property type="entry name" value="Homeodomain"/>
    <property type="match status" value="1"/>
</dbReference>
<evidence type="ECO:0000256" key="1">
    <source>
        <dbReference type="ARBA" id="ARBA00004123"/>
    </source>
</evidence>
<comment type="subcellular location">
    <subcellularLocation>
        <location evidence="1 2 3">Nucleus</location>
    </subcellularLocation>
</comment>
<reference evidence="5 6" key="1">
    <citation type="journal article" date="2014" name="Nat. Genet.">
        <title>Genome sequence of the hot pepper provides insights into the evolution of pungency in Capsicum species.</title>
        <authorList>
            <person name="Kim S."/>
            <person name="Park M."/>
            <person name="Yeom S.I."/>
            <person name="Kim Y.M."/>
            <person name="Lee J.M."/>
            <person name="Lee H.A."/>
            <person name="Seo E."/>
            <person name="Choi J."/>
            <person name="Cheong K."/>
            <person name="Kim K.T."/>
            <person name="Jung K."/>
            <person name="Lee G.W."/>
            <person name="Oh S.K."/>
            <person name="Bae C."/>
            <person name="Kim S.B."/>
            <person name="Lee H.Y."/>
            <person name="Kim S.Y."/>
            <person name="Kim M.S."/>
            <person name="Kang B.C."/>
            <person name="Jo Y.D."/>
            <person name="Yang H.B."/>
            <person name="Jeong H.J."/>
            <person name="Kang W.H."/>
            <person name="Kwon J.K."/>
            <person name="Shin C."/>
            <person name="Lim J.Y."/>
            <person name="Park J.H."/>
            <person name="Huh J.H."/>
            <person name="Kim J.S."/>
            <person name="Kim B.D."/>
            <person name="Cohen O."/>
            <person name="Paran I."/>
            <person name="Suh M.C."/>
            <person name="Lee S.B."/>
            <person name="Kim Y.K."/>
            <person name="Shin Y."/>
            <person name="Noh S.J."/>
            <person name="Park J."/>
            <person name="Seo Y.S."/>
            <person name="Kwon S.Y."/>
            <person name="Kim H.A."/>
            <person name="Park J.M."/>
            <person name="Kim H.J."/>
            <person name="Choi S.B."/>
            <person name="Bosland P.W."/>
            <person name="Reeves G."/>
            <person name="Jo S.H."/>
            <person name="Lee B.W."/>
            <person name="Cho H.T."/>
            <person name="Choi H.S."/>
            <person name="Lee M.S."/>
            <person name="Yu Y."/>
            <person name="Do Choi Y."/>
            <person name="Park B.S."/>
            <person name="van Deynze A."/>
            <person name="Ashrafi H."/>
            <person name="Hill T."/>
            <person name="Kim W.T."/>
            <person name="Pai H.S."/>
            <person name="Ahn H.K."/>
            <person name="Yeam I."/>
            <person name="Giovannoni J.J."/>
            <person name="Rose J.K."/>
            <person name="Sorensen I."/>
            <person name="Lee S.J."/>
            <person name="Kim R.W."/>
            <person name="Choi I.Y."/>
            <person name="Choi B.S."/>
            <person name="Lim J.S."/>
            <person name="Lee Y.H."/>
            <person name="Choi D."/>
        </authorList>
    </citation>
    <scope>NUCLEOTIDE SEQUENCE [LARGE SCALE GENOMIC DNA]</scope>
    <source>
        <strain evidence="6">cv. CM334</strain>
    </source>
</reference>
<dbReference type="CDD" id="cd00086">
    <property type="entry name" value="homeodomain"/>
    <property type="match status" value="1"/>
</dbReference>
<evidence type="ECO:0000256" key="2">
    <source>
        <dbReference type="PROSITE-ProRule" id="PRU00108"/>
    </source>
</evidence>